<evidence type="ECO:0000256" key="1">
    <source>
        <dbReference type="SAM" id="Coils"/>
    </source>
</evidence>
<evidence type="ECO:0000256" key="2">
    <source>
        <dbReference type="SAM" id="Phobius"/>
    </source>
</evidence>
<dbReference type="EMBL" id="CM001223">
    <property type="protein sequence ID" value="KEH22318.1"/>
    <property type="molecule type" value="Genomic_DNA"/>
</dbReference>
<proteinExistence type="predicted"/>
<organism evidence="3 5">
    <name type="scientific">Medicago truncatula</name>
    <name type="common">Barrel medic</name>
    <name type="synonym">Medicago tribuloides</name>
    <dbReference type="NCBI Taxonomy" id="3880"/>
    <lineage>
        <taxon>Eukaryota</taxon>
        <taxon>Viridiplantae</taxon>
        <taxon>Streptophyta</taxon>
        <taxon>Embryophyta</taxon>
        <taxon>Tracheophyta</taxon>
        <taxon>Spermatophyta</taxon>
        <taxon>Magnoliopsida</taxon>
        <taxon>eudicotyledons</taxon>
        <taxon>Gunneridae</taxon>
        <taxon>Pentapetalae</taxon>
        <taxon>rosids</taxon>
        <taxon>fabids</taxon>
        <taxon>Fabales</taxon>
        <taxon>Fabaceae</taxon>
        <taxon>Papilionoideae</taxon>
        <taxon>50 kb inversion clade</taxon>
        <taxon>NPAAA clade</taxon>
        <taxon>Hologalegina</taxon>
        <taxon>IRL clade</taxon>
        <taxon>Trifolieae</taxon>
        <taxon>Medicago</taxon>
    </lineage>
</organism>
<keyword evidence="2" id="KW-0472">Membrane</keyword>
<accession>A0A072TZL8</accession>
<keyword evidence="1" id="KW-0175">Coiled coil</keyword>
<protein>
    <submittedName>
        <fullName evidence="3">Transmembrane protein, putative</fullName>
    </submittedName>
</protein>
<dbReference type="PANTHER" id="PTHR33116">
    <property type="entry name" value="REVERSE TRANSCRIPTASE ZINC-BINDING DOMAIN-CONTAINING PROTEIN-RELATED-RELATED"/>
    <property type="match status" value="1"/>
</dbReference>
<gene>
    <name evidence="3" type="ordered locus">MTR_7g039460</name>
</gene>
<name>A0A072TZL8_MEDTR</name>
<reference evidence="3 5" key="1">
    <citation type="journal article" date="2011" name="Nature">
        <title>The Medicago genome provides insight into the evolution of rhizobial symbioses.</title>
        <authorList>
            <person name="Young N.D."/>
            <person name="Debelle F."/>
            <person name="Oldroyd G.E."/>
            <person name="Geurts R."/>
            <person name="Cannon S.B."/>
            <person name="Udvardi M.K."/>
            <person name="Benedito V.A."/>
            <person name="Mayer K.F."/>
            <person name="Gouzy J."/>
            <person name="Schoof H."/>
            <person name="Van de Peer Y."/>
            <person name="Proost S."/>
            <person name="Cook D.R."/>
            <person name="Meyers B.C."/>
            <person name="Spannagl M."/>
            <person name="Cheung F."/>
            <person name="De Mita S."/>
            <person name="Krishnakumar V."/>
            <person name="Gundlach H."/>
            <person name="Zhou S."/>
            <person name="Mudge J."/>
            <person name="Bharti A.K."/>
            <person name="Murray J.D."/>
            <person name="Naoumkina M.A."/>
            <person name="Rosen B."/>
            <person name="Silverstein K.A."/>
            <person name="Tang H."/>
            <person name="Rombauts S."/>
            <person name="Zhao P.X."/>
            <person name="Zhou P."/>
            <person name="Barbe V."/>
            <person name="Bardou P."/>
            <person name="Bechner M."/>
            <person name="Bellec A."/>
            <person name="Berger A."/>
            <person name="Berges H."/>
            <person name="Bidwell S."/>
            <person name="Bisseling T."/>
            <person name="Choisne N."/>
            <person name="Couloux A."/>
            <person name="Denny R."/>
            <person name="Deshpande S."/>
            <person name="Dai X."/>
            <person name="Doyle J.J."/>
            <person name="Dudez A.M."/>
            <person name="Farmer A.D."/>
            <person name="Fouteau S."/>
            <person name="Franken C."/>
            <person name="Gibelin C."/>
            <person name="Gish J."/>
            <person name="Goldstein S."/>
            <person name="Gonzalez A.J."/>
            <person name="Green P.J."/>
            <person name="Hallab A."/>
            <person name="Hartog M."/>
            <person name="Hua A."/>
            <person name="Humphray S.J."/>
            <person name="Jeong D.H."/>
            <person name="Jing Y."/>
            <person name="Jocker A."/>
            <person name="Kenton S.M."/>
            <person name="Kim D.J."/>
            <person name="Klee K."/>
            <person name="Lai H."/>
            <person name="Lang C."/>
            <person name="Lin S."/>
            <person name="Macmil S.L."/>
            <person name="Magdelenat G."/>
            <person name="Matthews L."/>
            <person name="McCorrison J."/>
            <person name="Monaghan E.L."/>
            <person name="Mun J.H."/>
            <person name="Najar F.Z."/>
            <person name="Nicholson C."/>
            <person name="Noirot C."/>
            <person name="O'Bleness M."/>
            <person name="Paule C.R."/>
            <person name="Poulain J."/>
            <person name="Prion F."/>
            <person name="Qin B."/>
            <person name="Qu C."/>
            <person name="Retzel E.F."/>
            <person name="Riddle C."/>
            <person name="Sallet E."/>
            <person name="Samain S."/>
            <person name="Samson N."/>
            <person name="Sanders I."/>
            <person name="Saurat O."/>
            <person name="Scarpelli C."/>
            <person name="Schiex T."/>
            <person name="Segurens B."/>
            <person name="Severin A.J."/>
            <person name="Sherrier D.J."/>
            <person name="Shi R."/>
            <person name="Sims S."/>
            <person name="Singer S.R."/>
            <person name="Sinharoy S."/>
            <person name="Sterck L."/>
            <person name="Viollet A."/>
            <person name="Wang B.B."/>
            <person name="Wang K."/>
            <person name="Wang M."/>
            <person name="Wang X."/>
            <person name="Warfsmann J."/>
            <person name="Weissenbach J."/>
            <person name="White D.D."/>
            <person name="White J.D."/>
            <person name="Wiley G.B."/>
            <person name="Wincker P."/>
            <person name="Xing Y."/>
            <person name="Yang L."/>
            <person name="Yao Z."/>
            <person name="Ying F."/>
            <person name="Zhai J."/>
            <person name="Zhou L."/>
            <person name="Zuber A."/>
            <person name="Denarie J."/>
            <person name="Dixon R.A."/>
            <person name="May G.D."/>
            <person name="Schwartz D.C."/>
            <person name="Rogers J."/>
            <person name="Quetier F."/>
            <person name="Town C.D."/>
            <person name="Roe B.A."/>
        </authorList>
    </citation>
    <scope>NUCLEOTIDE SEQUENCE [LARGE SCALE GENOMIC DNA]</scope>
    <source>
        <strain evidence="3">A17</strain>
        <strain evidence="4 5">cv. Jemalong A17</strain>
    </source>
</reference>
<reference evidence="4" key="3">
    <citation type="submission" date="2015-04" db="UniProtKB">
        <authorList>
            <consortium name="EnsemblPlants"/>
        </authorList>
    </citation>
    <scope>IDENTIFICATION</scope>
    <source>
        <strain evidence="4">cv. Jemalong A17</strain>
    </source>
</reference>
<keyword evidence="2" id="KW-1133">Transmembrane helix</keyword>
<dbReference type="AlphaFoldDB" id="A0A072TZL8"/>
<dbReference type="EnsemblPlants" id="KEH22318">
    <property type="protein sequence ID" value="KEH22318"/>
    <property type="gene ID" value="MTR_7g039460"/>
</dbReference>
<dbReference type="PANTHER" id="PTHR33116:SF80">
    <property type="entry name" value="REVERSE TRANSCRIPTASE ZINC-BINDING DOMAIN-CONTAINING PROTEIN"/>
    <property type="match status" value="1"/>
</dbReference>
<evidence type="ECO:0000313" key="3">
    <source>
        <dbReference type="EMBL" id="KEH22318.1"/>
    </source>
</evidence>
<feature type="coiled-coil region" evidence="1">
    <location>
        <begin position="25"/>
        <end position="67"/>
    </location>
</feature>
<evidence type="ECO:0000313" key="4">
    <source>
        <dbReference type="EnsemblPlants" id="KEH22318"/>
    </source>
</evidence>
<reference evidence="3 5" key="2">
    <citation type="journal article" date="2014" name="BMC Genomics">
        <title>An improved genome release (version Mt4.0) for the model legume Medicago truncatula.</title>
        <authorList>
            <person name="Tang H."/>
            <person name="Krishnakumar V."/>
            <person name="Bidwell S."/>
            <person name="Rosen B."/>
            <person name="Chan A."/>
            <person name="Zhou S."/>
            <person name="Gentzbittel L."/>
            <person name="Childs K.L."/>
            <person name="Yandell M."/>
            <person name="Gundlach H."/>
            <person name="Mayer K.F."/>
            <person name="Schwartz D.C."/>
            <person name="Town C.D."/>
        </authorList>
    </citation>
    <scope>GENOME REANNOTATION</scope>
    <source>
        <strain evidence="3">A17</strain>
        <strain evidence="4 5">cv. Jemalong A17</strain>
    </source>
</reference>
<feature type="transmembrane region" description="Helical" evidence="2">
    <location>
        <begin position="95"/>
        <end position="114"/>
    </location>
</feature>
<keyword evidence="5" id="KW-1185">Reference proteome</keyword>
<dbReference type="HOGENOM" id="CLU_1055956_0_0_1"/>
<dbReference type="Proteomes" id="UP000002051">
    <property type="component" value="Unassembled WGS sequence"/>
</dbReference>
<keyword evidence="2 3" id="KW-0812">Transmembrane</keyword>
<sequence length="218" mass="25278">MWSSHPDCKAIIENFWNTHVIGCPMVIFNKKLKLLKKELKAWNKNSFRNIHEQVKKAEEKVEQVQFQLQISGYNDELTIQERQAQRSMLTQRQAFIANLLGFSAGSLRISYLGAPIFKGKPKIIHFRAITDTIRLKLYALKVSLLFIAGRVQLVKSVNQSMLLHTILIYFWPVALIKESERWIMNFIWSGDVMQRKLVTVSWAKCCQPLSLRSISGIE</sequence>
<dbReference type="STRING" id="3880.A0A072TZL8"/>
<evidence type="ECO:0000313" key="5">
    <source>
        <dbReference type="Proteomes" id="UP000002051"/>
    </source>
</evidence>